<dbReference type="Proteomes" id="UP001162483">
    <property type="component" value="Unassembled WGS sequence"/>
</dbReference>
<dbReference type="PANTHER" id="PTHR11590">
    <property type="entry name" value="PROTEIN-GLUTAMINE GAMMA-GLUTAMYLTRANSFERASE"/>
    <property type="match status" value="1"/>
</dbReference>
<accession>A0ABN9D8W7</accession>
<proteinExistence type="predicted"/>
<evidence type="ECO:0000313" key="3">
    <source>
        <dbReference type="Proteomes" id="UP001162483"/>
    </source>
</evidence>
<dbReference type="SMART" id="SM00460">
    <property type="entry name" value="TGc"/>
    <property type="match status" value="1"/>
</dbReference>
<comment type="caution">
    <text evidence="2">The sequence shown here is derived from an EMBL/GenBank/DDBJ whole genome shotgun (WGS) entry which is preliminary data.</text>
</comment>
<dbReference type="InterPro" id="IPR002931">
    <property type="entry name" value="Transglutaminase-like"/>
</dbReference>
<dbReference type="Pfam" id="PF00927">
    <property type="entry name" value="Transglut_C"/>
    <property type="match status" value="2"/>
</dbReference>
<evidence type="ECO:0000313" key="2">
    <source>
        <dbReference type="EMBL" id="CAI9568990.1"/>
    </source>
</evidence>
<dbReference type="InterPro" id="IPR038765">
    <property type="entry name" value="Papain-like_cys_pep_sf"/>
</dbReference>
<organism evidence="2 3">
    <name type="scientific">Staurois parvus</name>
    <dbReference type="NCBI Taxonomy" id="386267"/>
    <lineage>
        <taxon>Eukaryota</taxon>
        <taxon>Metazoa</taxon>
        <taxon>Chordata</taxon>
        <taxon>Craniata</taxon>
        <taxon>Vertebrata</taxon>
        <taxon>Euteleostomi</taxon>
        <taxon>Amphibia</taxon>
        <taxon>Batrachia</taxon>
        <taxon>Anura</taxon>
        <taxon>Neobatrachia</taxon>
        <taxon>Ranoidea</taxon>
        <taxon>Ranidae</taxon>
        <taxon>Staurois</taxon>
    </lineage>
</organism>
<dbReference type="PANTHER" id="PTHR11590:SF42">
    <property type="entry name" value="COAGULATION FACTOR XIII A CHAIN"/>
    <property type="match status" value="1"/>
</dbReference>
<dbReference type="InterPro" id="IPR036985">
    <property type="entry name" value="Transglutaminase-like_sf"/>
</dbReference>
<dbReference type="SUPFAM" id="SSF54001">
    <property type="entry name" value="Cysteine proteinases"/>
    <property type="match status" value="1"/>
</dbReference>
<protein>
    <recommendedName>
        <fullName evidence="1">Transglutaminase-like domain-containing protein</fullName>
    </recommendedName>
</protein>
<dbReference type="InterPro" id="IPR008958">
    <property type="entry name" value="Transglutaminase_C"/>
</dbReference>
<dbReference type="InterPro" id="IPR013783">
    <property type="entry name" value="Ig-like_fold"/>
</dbReference>
<sequence length="375" mass="42386">MKMGKTNTTLTKDTIWNYHCWNEAWMTRPDLPVGFGGWQAVDATPQETSDGMFRCGPASVQAIKHGHVCFQFDTPFLFSEVNSDIVYSKVLKDGSKVVQYTDKAHVGQKILTKEIGGDGPHDITDLYKFSEGCEEERLALEAALMYGVKKEIRDELQLLTEHDTTIDFQEDNAVFGSDFKVILTFKNQSSNRYTVSAYLTGHVVFYTGVLKSEFKNKTIEVTLDPFSNKTVDVNIKASEYMSHLVEQASLHFFVTTRINETRKIMAKQKIVVLQVPELRIKTIGDKMAGKEMKVVVEFTNPLKKKLQNVVVRIGGPGLMKTKTQIFREVQGNTPLILEESFIPRREGTRKLIATLDSDTLRHVYGELDLEILSGV</sequence>
<dbReference type="EMBL" id="CATNWA010014205">
    <property type="protein sequence ID" value="CAI9568990.1"/>
    <property type="molecule type" value="Genomic_DNA"/>
</dbReference>
<dbReference type="Gene3D" id="2.60.40.10">
    <property type="entry name" value="Immunoglobulins"/>
    <property type="match status" value="2"/>
</dbReference>
<name>A0ABN9D8W7_9NEOB</name>
<dbReference type="Gene3D" id="3.90.260.10">
    <property type="entry name" value="Transglutaminase-like"/>
    <property type="match status" value="1"/>
</dbReference>
<keyword evidence="3" id="KW-1185">Reference proteome</keyword>
<gene>
    <name evidence="2" type="ORF">SPARVUS_LOCUS6853687</name>
</gene>
<dbReference type="InterPro" id="IPR050779">
    <property type="entry name" value="Transglutaminase"/>
</dbReference>
<feature type="domain" description="Transglutaminase-like" evidence="1">
    <location>
        <begin position="1"/>
        <end position="45"/>
    </location>
</feature>
<evidence type="ECO:0000259" key="1">
    <source>
        <dbReference type="SMART" id="SM00460"/>
    </source>
</evidence>
<dbReference type="InterPro" id="IPR036238">
    <property type="entry name" value="Transglutaminase_C_sf"/>
</dbReference>
<reference evidence="2" key="1">
    <citation type="submission" date="2023-05" db="EMBL/GenBank/DDBJ databases">
        <authorList>
            <person name="Stuckert A."/>
        </authorList>
    </citation>
    <scope>NUCLEOTIDE SEQUENCE</scope>
</reference>
<dbReference type="SUPFAM" id="SSF49309">
    <property type="entry name" value="Transglutaminase, two C-terminal domains"/>
    <property type="match status" value="2"/>
</dbReference>